<accession>A0A644U9S0</accession>
<dbReference type="EMBL" id="VSSQ01000089">
    <property type="protein sequence ID" value="MPL75562.1"/>
    <property type="molecule type" value="Genomic_DNA"/>
</dbReference>
<feature type="region of interest" description="Disordered" evidence="1">
    <location>
        <begin position="1"/>
        <end position="53"/>
    </location>
</feature>
<comment type="caution">
    <text evidence="2">The sequence shown here is derived from an EMBL/GenBank/DDBJ whole genome shotgun (WGS) entry which is preliminary data.</text>
</comment>
<evidence type="ECO:0000256" key="1">
    <source>
        <dbReference type="SAM" id="MobiDB-lite"/>
    </source>
</evidence>
<sequence>MTSGVAQERRDTASAFRNIAGGETAARPGSVATGRRRPASLATRSRIRAAGAS</sequence>
<proteinExistence type="predicted"/>
<name>A0A644U9S0_9ZZZZ</name>
<organism evidence="2">
    <name type="scientific">bioreactor metagenome</name>
    <dbReference type="NCBI Taxonomy" id="1076179"/>
    <lineage>
        <taxon>unclassified sequences</taxon>
        <taxon>metagenomes</taxon>
        <taxon>ecological metagenomes</taxon>
    </lineage>
</organism>
<reference evidence="2" key="1">
    <citation type="submission" date="2019-08" db="EMBL/GenBank/DDBJ databases">
        <authorList>
            <person name="Kucharzyk K."/>
            <person name="Murdoch R.W."/>
            <person name="Higgins S."/>
            <person name="Loffler F."/>
        </authorList>
    </citation>
    <scope>NUCLEOTIDE SEQUENCE</scope>
</reference>
<dbReference type="AlphaFoldDB" id="A0A644U9S0"/>
<evidence type="ECO:0000313" key="2">
    <source>
        <dbReference type="EMBL" id="MPL75562.1"/>
    </source>
</evidence>
<gene>
    <name evidence="2" type="ORF">SDC9_21388</name>
</gene>
<protein>
    <submittedName>
        <fullName evidence="2">Uncharacterized protein</fullName>
    </submittedName>
</protein>